<comment type="caution">
    <text evidence="2">The sequence shown here is derived from an EMBL/GenBank/DDBJ whole genome shotgun (WGS) entry which is preliminary data.</text>
</comment>
<feature type="region of interest" description="Disordered" evidence="1">
    <location>
        <begin position="69"/>
        <end position="106"/>
    </location>
</feature>
<feature type="compositionally biased region" description="Low complexity" evidence="1">
    <location>
        <begin position="198"/>
        <end position="212"/>
    </location>
</feature>
<feature type="compositionally biased region" description="Low complexity" evidence="1">
    <location>
        <begin position="275"/>
        <end position="290"/>
    </location>
</feature>
<name>A0A2P5ICT4_DIAHE</name>
<gene>
    <name evidence="2" type="ORF">DHEL01_v201317</name>
</gene>
<organism evidence="2 3">
    <name type="scientific">Diaporthe helianthi</name>
    <dbReference type="NCBI Taxonomy" id="158607"/>
    <lineage>
        <taxon>Eukaryota</taxon>
        <taxon>Fungi</taxon>
        <taxon>Dikarya</taxon>
        <taxon>Ascomycota</taxon>
        <taxon>Pezizomycotina</taxon>
        <taxon>Sordariomycetes</taxon>
        <taxon>Sordariomycetidae</taxon>
        <taxon>Diaporthales</taxon>
        <taxon>Diaporthaceae</taxon>
        <taxon>Diaporthe</taxon>
    </lineage>
</organism>
<feature type="compositionally biased region" description="Acidic residues" evidence="1">
    <location>
        <begin position="135"/>
        <end position="144"/>
    </location>
</feature>
<feature type="compositionally biased region" description="Polar residues" evidence="1">
    <location>
        <begin position="162"/>
        <end position="197"/>
    </location>
</feature>
<feature type="compositionally biased region" description="Basic and acidic residues" evidence="1">
    <location>
        <begin position="568"/>
        <end position="585"/>
    </location>
</feature>
<evidence type="ECO:0000313" key="3">
    <source>
        <dbReference type="Proteomes" id="UP000094444"/>
    </source>
</evidence>
<feature type="region of interest" description="Disordered" evidence="1">
    <location>
        <begin position="302"/>
        <end position="346"/>
    </location>
</feature>
<proteinExistence type="predicted"/>
<protein>
    <submittedName>
        <fullName evidence="2">Uncharacterized protein</fullName>
    </submittedName>
</protein>
<reference evidence="2" key="1">
    <citation type="submission" date="2017-09" db="EMBL/GenBank/DDBJ databases">
        <title>Polyketide synthases of a Diaporthe helianthi virulent isolate.</title>
        <authorList>
            <person name="Baroncelli R."/>
        </authorList>
    </citation>
    <scope>NUCLEOTIDE SEQUENCE [LARGE SCALE GENOMIC DNA]</scope>
    <source>
        <strain evidence="2">7/96</strain>
    </source>
</reference>
<feature type="compositionally biased region" description="Low complexity" evidence="1">
    <location>
        <begin position="303"/>
        <end position="318"/>
    </location>
</feature>
<feature type="region of interest" description="Disordered" evidence="1">
    <location>
        <begin position="135"/>
        <end position="212"/>
    </location>
</feature>
<feature type="compositionally biased region" description="Low complexity" evidence="1">
    <location>
        <begin position="644"/>
        <end position="656"/>
    </location>
</feature>
<feature type="compositionally biased region" description="Low complexity" evidence="1">
    <location>
        <begin position="145"/>
        <end position="161"/>
    </location>
</feature>
<feature type="compositionally biased region" description="Polar residues" evidence="1">
    <location>
        <begin position="324"/>
        <end position="335"/>
    </location>
</feature>
<sequence>MANMGRPIKGRYATGGRIAKASPVSSQTSLLNAVAKMQTKRLQHPPSVAIKNMGRDCLTDLFGQKKAKIASSLQSRTGHHKKSPRKINSQRGSNGQAADSVADPNGALLNKMKVDIETETAMGMEMGEMEVDDVDTDMSTDDDVSFTSTPSTTFSATWTSSRASQAPSTPPSSYAFSQASWTPPNSSGSSFLQTIADTPTPASKRSAASRAPARNGTISFTMQPANTQQLAAQQPQHATQKGSAQQPAAFAAPPRNGAISFTMQPSNTQQLATRQPHAQQSSAQQPAALGAPQRNGIASLTMQTASPQQPAKQQSAPTRPAIQQPATYQSPAQQGPTLPALSSLPPVPAQQIGRRAIKPFDPLELERITCGLASFHISDPATYNCAAAPTFGPYVGRAIGEAFESKLADPKLESLICILDGFHITEPGEQNSTEAGGRRPYVATARSTPFQFELDHLPVMALVRAMAGSEFHISKAQHQNPTPPTTFGPYVGKKNNTGFEIRWQATVAAGCSALVKYVDKGKGVASQPEPTHKGEDAAVAPQLVDKGKGKAIAPQPKGKGKGVAAPETPHKVSSDEDPNVDRTFDSVKFSRRGAPTSAGSDSFASSSSSSSSLSSSSSRSTSPSTISSPSSQAAEEASPDDTNSISSSTPAESASPKTWVTYTSGYANAMMDQMHYQTLPRLAVDFDSRNKHWYSEARRENEVDDLKAKMERKDLNETSFGAVDNAYVVRPALDRTRLFNVFDEWWVEDMSEEFEDIFPDWHQDALVEFGNILRGAFDAYMDNHPTAPMANSESTSASRLRFEFTATVTLATFADLTWNDNLHDDMMSILALCRDVKHLLQLTPLPNKGEKAGGTRLSTERFDKGEEFTLSHRS</sequence>
<evidence type="ECO:0000256" key="1">
    <source>
        <dbReference type="SAM" id="MobiDB-lite"/>
    </source>
</evidence>
<accession>A0A2P5ICT4</accession>
<dbReference type="OrthoDB" id="10659526at2759"/>
<feature type="compositionally biased region" description="Low complexity" evidence="1">
    <location>
        <begin position="595"/>
        <end position="636"/>
    </location>
</feature>
<dbReference type="InParanoid" id="A0A2P5ICT4"/>
<feature type="compositionally biased region" description="Low complexity" evidence="1">
    <location>
        <begin position="244"/>
        <end position="254"/>
    </location>
</feature>
<evidence type="ECO:0000313" key="2">
    <source>
        <dbReference type="EMBL" id="POS80301.1"/>
    </source>
</evidence>
<dbReference type="AlphaFoldDB" id="A0A2P5ICT4"/>
<keyword evidence="3" id="KW-1185">Reference proteome</keyword>
<feature type="region of interest" description="Disordered" evidence="1">
    <location>
        <begin position="523"/>
        <end position="656"/>
    </location>
</feature>
<feature type="compositionally biased region" description="Polar residues" evidence="1">
    <location>
        <begin position="86"/>
        <end position="97"/>
    </location>
</feature>
<dbReference type="Proteomes" id="UP000094444">
    <property type="component" value="Unassembled WGS sequence"/>
</dbReference>
<dbReference type="EMBL" id="MAVT02000059">
    <property type="protein sequence ID" value="POS80301.1"/>
    <property type="molecule type" value="Genomic_DNA"/>
</dbReference>
<feature type="region of interest" description="Disordered" evidence="1">
    <location>
        <begin position="227"/>
        <end position="290"/>
    </location>
</feature>
<feature type="compositionally biased region" description="Polar residues" evidence="1">
    <location>
        <begin position="259"/>
        <end position="273"/>
    </location>
</feature>
<feature type="compositionally biased region" description="Polar residues" evidence="1">
    <location>
        <begin position="227"/>
        <end position="243"/>
    </location>
</feature>